<name>A0ABY3SSF9_9BACL</name>
<gene>
    <name evidence="2" type="ORF">L0M14_13845</name>
</gene>
<organism evidence="2 3">
    <name type="scientific">Paenibacillus hexagrammi</name>
    <dbReference type="NCBI Taxonomy" id="2908839"/>
    <lineage>
        <taxon>Bacteria</taxon>
        <taxon>Bacillati</taxon>
        <taxon>Bacillota</taxon>
        <taxon>Bacilli</taxon>
        <taxon>Bacillales</taxon>
        <taxon>Paenibacillaceae</taxon>
        <taxon>Paenibacillus</taxon>
    </lineage>
</organism>
<keyword evidence="3" id="KW-1185">Reference proteome</keyword>
<dbReference type="Gene3D" id="1.20.120.450">
    <property type="entry name" value="dinb family like domain"/>
    <property type="match status" value="1"/>
</dbReference>
<evidence type="ECO:0000313" key="2">
    <source>
        <dbReference type="EMBL" id="UJF36055.1"/>
    </source>
</evidence>
<dbReference type="EMBL" id="CP090978">
    <property type="protein sequence ID" value="UJF36055.1"/>
    <property type="molecule type" value="Genomic_DNA"/>
</dbReference>
<dbReference type="Proteomes" id="UP001649230">
    <property type="component" value="Chromosome"/>
</dbReference>
<dbReference type="RefSeq" id="WP_235122610.1">
    <property type="nucleotide sequence ID" value="NZ_CP090978.1"/>
</dbReference>
<dbReference type="SUPFAM" id="SSF109854">
    <property type="entry name" value="DinB/YfiT-like putative metalloenzymes"/>
    <property type="match status" value="1"/>
</dbReference>
<reference evidence="2 3" key="1">
    <citation type="journal article" date="2024" name="Int. J. Syst. Evol. Microbiol.">
        <title>Paenibacillus hexagrammi sp. nov., a novel bacterium isolated from the gut content of Hexagrammos agrammus.</title>
        <authorList>
            <person name="Jung H.K."/>
            <person name="Kim D.G."/>
            <person name="Zin H."/>
            <person name="Park J."/>
            <person name="Jung H."/>
            <person name="Kim Y.O."/>
            <person name="Kong H.J."/>
            <person name="Kim J.W."/>
            <person name="Kim Y.S."/>
        </authorList>
    </citation>
    <scope>NUCLEOTIDE SEQUENCE [LARGE SCALE GENOMIC DNA]</scope>
    <source>
        <strain evidence="2 3">YPD9-1</strain>
    </source>
</reference>
<feature type="domain" description="DinB-like" evidence="1">
    <location>
        <begin position="12"/>
        <end position="150"/>
    </location>
</feature>
<dbReference type="InterPro" id="IPR024775">
    <property type="entry name" value="DinB-like"/>
</dbReference>
<accession>A0ABY3SSF9</accession>
<protein>
    <submittedName>
        <fullName evidence="2">DinB family protein</fullName>
    </submittedName>
</protein>
<evidence type="ECO:0000313" key="3">
    <source>
        <dbReference type="Proteomes" id="UP001649230"/>
    </source>
</evidence>
<dbReference type="Pfam" id="PF12867">
    <property type="entry name" value="DinB_2"/>
    <property type="match status" value="1"/>
</dbReference>
<sequence length="178" mass="20318">MNFKLDEAIEILERVPQSLALLLSGLSVGWLQSNEGKGTWNAEEVIDHLIEADKTNWIPRLQFILEEGESKPFPPFDRFAHLDVSSNVTQDQKLLEFQKIRQGNITKLRQLVASELDLEQTGNHPAFGTVRVRELIATWAVHDLTHTAQIVRVIAERYRSDVGPWIEFLGILKRPELA</sequence>
<dbReference type="InterPro" id="IPR034660">
    <property type="entry name" value="DinB/YfiT-like"/>
</dbReference>
<evidence type="ECO:0000259" key="1">
    <source>
        <dbReference type="Pfam" id="PF12867"/>
    </source>
</evidence>
<proteinExistence type="predicted"/>